<proteinExistence type="predicted"/>
<keyword evidence="1" id="KW-1133">Transmembrane helix</keyword>
<name>A0AA38DQJ4_9ENTR</name>
<feature type="transmembrane region" description="Helical" evidence="1">
    <location>
        <begin position="88"/>
        <end position="112"/>
    </location>
</feature>
<gene>
    <name evidence="2" type="ORF">JAW44_001478</name>
</gene>
<dbReference type="Proteomes" id="UP000867745">
    <property type="component" value="Unassembled WGS sequence"/>
</dbReference>
<keyword evidence="1" id="KW-0812">Transmembrane</keyword>
<keyword evidence="1" id="KW-0472">Membrane</keyword>
<reference evidence="2" key="1">
    <citation type="journal article" date="2018" name="Genome Biol.">
        <title>SKESA: strategic k-mer extension for scrupulous assemblies.</title>
        <authorList>
            <person name="Souvorov A."/>
            <person name="Agarwala R."/>
            <person name="Lipman D.J."/>
        </authorList>
    </citation>
    <scope>NUCLEOTIDE SEQUENCE</scope>
    <source>
        <strain evidence="2">RS189</strain>
    </source>
</reference>
<feature type="transmembrane region" description="Helical" evidence="1">
    <location>
        <begin position="124"/>
        <end position="142"/>
    </location>
</feature>
<reference evidence="2" key="2">
    <citation type="submission" date="2020-11" db="EMBL/GenBank/DDBJ databases">
        <authorList>
            <consortium name="NCBI Pathogen Detection Project"/>
        </authorList>
    </citation>
    <scope>NUCLEOTIDE SEQUENCE</scope>
    <source>
        <strain evidence="2">RS189</strain>
    </source>
</reference>
<dbReference type="RefSeq" id="WP_137365669.1">
    <property type="nucleotide sequence ID" value="NZ_CP101103.1"/>
</dbReference>
<feature type="transmembrane region" description="Helical" evidence="1">
    <location>
        <begin position="154"/>
        <end position="171"/>
    </location>
</feature>
<comment type="caution">
    <text evidence="2">The sequence shown here is derived from an EMBL/GenBank/DDBJ whole genome shotgun (WGS) entry which is preliminary data.</text>
</comment>
<accession>A0AA38DQJ4</accession>
<dbReference type="EMBL" id="DACUGV010000001">
    <property type="protein sequence ID" value="HAT7591763.1"/>
    <property type="molecule type" value="Genomic_DNA"/>
</dbReference>
<dbReference type="AlphaFoldDB" id="A0AA38DQJ4"/>
<evidence type="ECO:0000313" key="3">
    <source>
        <dbReference type="Proteomes" id="UP000867745"/>
    </source>
</evidence>
<evidence type="ECO:0000256" key="1">
    <source>
        <dbReference type="SAM" id="Phobius"/>
    </source>
</evidence>
<sequence length="204" mass="23417">MNIARVLLGTQFLRLIDEGKQTDCLIKDGGAALLKQSTPEQENALNLQWLRLSRPNPFSIGIIVMLLAASTPWGWTSIIYHFNLPVEVSSILCLSIIPFAGIYVAFIPYGLGRGYTSGLIFIRYFYLFNISLSLAGIFSILIQNSEFYQLMRELNTFFLQLFVLYLCRYTINSNSFYRIISFLRTLRLILEAKKERELSQKSCK</sequence>
<feature type="transmembrane region" description="Helical" evidence="1">
    <location>
        <begin position="58"/>
        <end position="82"/>
    </location>
</feature>
<protein>
    <submittedName>
        <fullName evidence="2">Uncharacterized protein</fullName>
    </submittedName>
</protein>
<evidence type="ECO:0000313" key="2">
    <source>
        <dbReference type="EMBL" id="HAT7591763.1"/>
    </source>
</evidence>
<organism evidence="2 3">
    <name type="scientific">Citrobacter werkmanii</name>
    <dbReference type="NCBI Taxonomy" id="67827"/>
    <lineage>
        <taxon>Bacteria</taxon>
        <taxon>Pseudomonadati</taxon>
        <taxon>Pseudomonadota</taxon>
        <taxon>Gammaproteobacteria</taxon>
        <taxon>Enterobacterales</taxon>
        <taxon>Enterobacteriaceae</taxon>
        <taxon>Citrobacter</taxon>
        <taxon>Citrobacter freundii complex</taxon>
    </lineage>
</organism>